<dbReference type="STRING" id="467210.HMPREF1866_00119"/>
<dbReference type="AlphaFoldDB" id="A0A134A0H0"/>
<protein>
    <submittedName>
        <fullName evidence="6">ABC transporter, solute-binding protein</fullName>
    </submittedName>
</protein>
<dbReference type="Gene3D" id="3.40.190.10">
    <property type="entry name" value="Periplasmic binding protein-like II"/>
    <property type="match status" value="2"/>
</dbReference>
<keyword evidence="2" id="KW-0813">Transport</keyword>
<dbReference type="RefSeq" id="WP_060930135.1">
    <property type="nucleotide sequence ID" value="NZ_KQ959772.1"/>
</dbReference>
<keyword evidence="3" id="KW-0732">Signal</keyword>
<dbReference type="InterPro" id="IPR006059">
    <property type="entry name" value="SBP"/>
</dbReference>
<name>A0A134A0H0_9FIRM</name>
<evidence type="ECO:0000313" key="7">
    <source>
        <dbReference type="Proteomes" id="UP000070394"/>
    </source>
</evidence>
<gene>
    <name evidence="6" type="ORF">HMPREF1866_00119</name>
</gene>
<comment type="caution">
    <text evidence="6">The sequence shown here is derived from an EMBL/GenBank/DDBJ whole genome shotgun (WGS) entry which is preliminary data.</text>
</comment>
<dbReference type="GO" id="GO:0042597">
    <property type="term" value="C:periplasmic space"/>
    <property type="evidence" value="ECO:0007669"/>
    <property type="project" value="UniProtKB-SubCell"/>
</dbReference>
<dbReference type="PANTHER" id="PTHR30222:SF17">
    <property type="entry name" value="SPERMIDINE_PUTRESCINE-BINDING PERIPLASMIC PROTEIN"/>
    <property type="match status" value="1"/>
</dbReference>
<dbReference type="SUPFAM" id="SSF53850">
    <property type="entry name" value="Periplasmic binding protein-like II"/>
    <property type="match status" value="1"/>
</dbReference>
<sequence length="371" mass="40710">MKSKVLGLLGLGAILALTGCGQSGNSAGASSQAQSSEAGKADDSLKGTTLNLYTWDGMFPQEVLDGFTKKTGVKINYTNFDLDETMLAKLEETKGGDYDVVVADDYIVQLAIKDGLVTELDKSKISTYGNINPLFQSKFYDPDNKYTLPYGAGIPLIVYNPETVKTEITGYDDLWKPELAGNVGIVGNYRVIDGIALKTLGYSFNTNDLTQIQQAGDKLMNLAPNIRLINDNNLQDYLLSGEVGAAFMYTSQVTQALKANPELKTVYPKEGLGFGVMASFIPSKAPNSAAAYAFLDYINEPEVAAKCFEYIGYFVTNKAAEQYVSDDWKDLIVFPEDKVSLIENGELIENISDEANELHNKIWEEFRQKTN</sequence>
<dbReference type="GO" id="GO:0019808">
    <property type="term" value="F:polyamine binding"/>
    <property type="evidence" value="ECO:0007669"/>
    <property type="project" value="InterPro"/>
</dbReference>
<comment type="subcellular location">
    <subcellularLocation>
        <location evidence="1">Periplasm</location>
    </subcellularLocation>
</comment>
<dbReference type="CDD" id="cd13590">
    <property type="entry name" value="PBP2_PotD_PotF_like"/>
    <property type="match status" value="1"/>
</dbReference>
<dbReference type="PATRIC" id="fig|467210.3.peg.118"/>
<dbReference type="EMBL" id="LSDA01000002">
    <property type="protein sequence ID" value="KXB61178.1"/>
    <property type="molecule type" value="Genomic_DNA"/>
</dbReference>
<evidence type="ECO:0000313" key="6">
    <source>
        <dbReference type="EMBL" id="KXB61178.1"/>
    </source>
</evidence>
<dbReference type="OrthoDB" id="9769319at2"/>
<dbReference type="InterPro" id="IPR001188">
    <property type="entry name" value="Sperm_putr-bd"/>
</dbReference>
<keyword evidence="4" id="KW-0574">Periplasm</keyword>
<dbReference type="Proteomes" id="UP000070394">
    <property type="component" value="Unassembled WGS sequence"/>
</dbReference>
<dbReference type="GO" id="GO:0015846">
    <property type="term" value="P:polyamine transport"/>
    <property type="evidence" value="ECO:0007669"/>
    <property type="project" value="InterPro"/>
</dbReference>
<evidence type="ECO:0000256" key="5">
    <source>
        <dbReference type="PIRSR" id="PIRSR019574-1"/>
    </source>
</evidence>
<evidence type="ECO:0000256" key="2">
    <source>
        <dbReference type="ARBA" id="ARBA00022448"/>
    </source>
</evidence>
<dbReference type="Pfam" id="PF13416">
    <property type="entry name" value="SBP_bac_8"/>
    <property type="match status" value="1"/>
</dbReference>
<dbReference type="PANTHER" id="PTHR30222">
    <property type="entry name" value="SPERMIDINE/PUTRESCINE-BINDING PERIPLASMIC PROTEIN"/>
    <property type="match status" value="1"/>
</dbReference>
<evidence type="ECO:0000256" key="1">
    <source>
        <dbReference type="ARBA" id="ARBA00004418"/>
    </source>
</evidence>
<organism evidence="6 7">
    <name type="scientific">Lachnoanaerobaculum saburreum</name>
    <dbReference type="NCBI Taxonomy" id="467210"/>
    <lineage>
        <taxon>Bacteria</taxon>
        <taxon>Bacillati</taxon>
        <taxon>Bacillota</taxon>
        <taxon>Clostridia</taxon>
        <taxon>Lachnospirales</taxon>
        <taxon>Lachnospiraceae</taxon>
        <taxon>Lachnoanaerobaculum</taxon>
    </lineage>
</organism>
<feature type="binding site" evidence="5">
    <location>
        <position position="106"/>
    </location>
    <ligand>
        <name>spermidine</name>
        <dbReference type="ChEBI" id="CHEBI:57834"/>
    </ligand>
</feature>
<evidence type="ECO:0000256" key="4">
    <source>
        <dbReference type="ARBA" id="ARBA00022764"/>
    </source>
</evidence>
<evidence type="ECO:0000256" key="3">
    <source>
        <dbReference type="ARBA" id="ARBA00022729"/>
    </source>
</evidence>
<accession>A0A134A0H0</accession>
<dbReference type="PROSITE" id="PS51257">
    <property type="entry name" value="PROKAR_LIPOPROTEIN"/>
    <property type="match status" value="1"/>
</dbReference>
<proteinExistence type="predicted"/>
<dbReference type="PRINTS" id="PR00909">
    <property type="entry name" value="SPERMDNBNDNG"/>
</dbReference>
<dbReference type="PIRSF" id="PIRSF019574">
    <property type="entry name" value="Periplasmic_polyamine_BP"/>
    <property type="match status" value="1"/>
</dbReference>
<keyword evidence="7" id="KW-1185">Reference proteome</keyword>
<reference evidence="7" key="1">
    <citation type="submission" date="2016-01" db="EMBL/GenBank/DDBJ databases">
        <authorList>
            <person name="Mitreva M."/>
            <person name="Pepin K.H."/>
            <person name="Mihindukulasuriya K.A."/>
            <person name="Fulton R."/>
            <person name="Fronick C."/>
            <person name="O'Laughlin M."/>
            <person name="Miner T."/>
            <person name="Herter B."/>
            <person name="Rosa B.A."/>
            <person name="Cordes M."/>
            <person name="Tomlinson C."/>
            <person name="Wollam A."/>
            <person name="Palsikar V.B."/>
            <person name="Mardis E.R."/>
            <person name="Wilson R.K."/>
        </authorList>
    </citation>
    <scope>NUCLEOTIDE SEQUENCE [LARGE SCALE GENOMIC DNA]</scope>
    <source>
        <strain evidence="7">DNF00896</strain>
    </source>
</reference>